<feature type="domain" description="CHK kinase-like" evidence="2">
    <location>
        <begin position="153"/>
        <end position="344"/>
    </location>
</feature>
<dbReference type="PANTHER" id="PTHR11012:SF30">
    <property type="entry name" value="PROTEIN KINASE-LIKE DOMAIN-CONTAINING"/>
    <property type="match status" value="1"/>
</dbReference>
<dbReference type="SUPFAM" id="SSF56112">
    <property type="entry name" value="Protein kinase-like (PK-like)"/>
    <property type="match status" value="1"/>
</dbReference>
<dbReference type="PANTHER" id="PTHR11012">
    <property type="entry name" value="PROTEIN KINASE-LIKE DOMAIN-CONTAINING"/>
    <property type="match status" value="1"/>
</dbReference>
<dbReference type="Gene3D" id="3.90.1200.10">
    <property type="match status" value="1"/>
</dbReference>
<dbReference type="Proteomes" id="UP000318571">
    <property type="component" value="Chromosome 8"/>
</dbReference>
<feature type="compositionally biased region" description="Basic and acidic residues" evidence="1">
    <location>
        <begin position="561"/>
        <end position="573"/>
    </location>
</feature>
<dbReference type="AlphaFoldDB" id="A0A553N9J4"/>
<feature type="region of interest" description="Disordered" evidence="1">
    <location>
        <begin position="546"/>
        <end position="589"/>
    </location>
</feature>
<dbReference type="SMART" id="SM00587">
    <property type="entry name" value="CHK"/>
    <property type="match status" value="1"/>
</dbReference>
<organism evidence="3 4">
    <name type="scientific">Tigriopus californicus</name>
    <name type="common">Marine copepod</name>
    <dbReference type="NCBI Taxonomy" id="6832"/>
    <lineage>
        <taxon>Eukaryota</taxon>
        <taxon>Metazoa</taxon>
        <taxon>Ecdysozoa</taxon>
        <taxon>Arthropoda</taxon>
        <taxon>Crustacea</taxon>
        <taxon>Multicrustacea</taxon>
        <taxon>Hexanauplia</taxon>
        <taxon>Copepoda</taxon>
        <taxon>Harpacticoida</taxon>
        <taxon>Harpacticidae</taxon>
        <taxon>Tigriopus</taxon>
    </lineage>
</organism>
<evidence type="ECO:0000256" key="1">
    <source>
        <dbReference type="SAM" id="MobiDB-lite"/>
    </source>
</evidence>
<evidence type="ECO:0000313" key="3">
    <source>
        <dbReference type="EMBL" id="TRY62069.1"/>
    </source>
</evidence>
<accession>A0A553N9J4</accession>
<keyword evidence="4" id="KW-1185">Reference proteome</keyword>
<dbReference type="EMBL" id="VCGU01000459">
    <property type="protein sequence ID" value="TRY62069.1"/>
    <property type="molecule type" value="Genomic_DNA"/>
</dbReference>
<reference evidence="3 4" key="1">
    <citation type="journal article" date="2018" name="Nat. Ecol. Evol.">
        <title>Genomic signatures of mitonuclear coevolution across populations of Tigriopus californicus.</title>
        <authorList>
            <person name="Barreto F.S."/>
            <person name="Watson E.T."/>
            <person name="Lima T.G."/>
            <person name="Willett C.S."/>
            <person name="Edmands S."/>
            <person name="Li W."/>
            <person name="Burton R.S."/>
        </authorList>
    </citation>
    <scope>NUCLEOTIDE SEQUENCE [LARGE SCALE GENOMIC DNA]</scope>
    <source>
        <strain evidence="3 4">San Diego</strain>
    </source>
</reference>
<dbReference type="InterPro" id="IPR015897">
    <property type="entry name" value="CHK_kinase-like"/>
</dbReference>
<comment type="caution">
    <text evidence="3">The sequence shown here is derived from an EMBL/GenBank/DDBJ whole genome shotgun (WGS) entry which is preliminary data.</text>
</comment>
<dbReference type="Pfam" id="PF02958">
    <property type="entry name" value="EcKL"/>
    <property type="match status" value="1"/>
</dbReference>
<dbReference type="InterPro" id="IPR011009">
    <property type="entry name" value="Kinase-like_dom_sf"/>
</dbReference>
<gene>
    <name evidence="3" type="ORF">TCAL_01783</name>
</gene>
<evidence type="ECO:0000313" key="4">
    <source>
        <dbReference type="Proteomes" id="UP000318571"/>
    </source>
</evidence>
<sequence>MMDTSNVKGILPIPNRLSEVTADWIADLLYKVVGVPVPDNLDGTHNGITLLQIRANPCDGFHESCKVTVRCSSQPDEAYHFVVEIVPCDEDLRDVIIRHNLFIKELVVHEKLLPLFKKYVQNRSNGDRTVDVNFSVPKYLYGDYDEATGTGVMVFEDYIEHGFKCIDKSLMILEAKHVREIVQNLATFHAISVAYQTTENIKLEELFPVLDGETGNTWFQADMTSYLQEMYVTCSKFFKSIPGQEKLSRLFELKMSNPEEFHKTSQCHPSKMRCVIHGDLWHNNLYFKGSKSLIMADWQMCHIGMATNDLCFLLFSSTTPHFRRDHWDSTIALYYNCFCATIKNLNVGEDQFSLSYDEYLMDIKASIPLSLFFCGNIQDLEVNNEAALIRAASKEDTNDNSVEEAFQRLHSCFDFMVDEPDLGGPSEFPDLKQVYKSEDEAKGGIQMAIAEEDHEGSMAIPENRIHPREGPPHMMALSPKSLSKVPTIASDKDLDSLVTMRKSRKGVKIDPREARALRRRLYLDLYKEAANCEAASLEIPNPTIGEENLKEKEEEEEVVDEDKPDKLLPKEGAKISCPSRAQRHIHPPIRSSTHPFVLSFCRSHQELPVVKFKSKAAMRSPP</sequence>
<name>A0A553N9J4_TIGCA</name>
<protein>
    <recommendedName>
        <fullName evidence="2">CHK kinase-like domain-containing protein</fullName>
    </recommendedName>
</protein>
<dbReference type="OMA" id="ASHRELC"/>
<proteinExistence type="predicted"/>
<evidence type="ECO:0000259" key="2">
    <source>
        <dbReference type="SMART" id="SM00587"/>
    </source>
</evidence>
<dbReference type="InterPro" id="IPR004119">
    <property type="entry name" value="EcKL"/>
</dbReference>